<protein>
    <recommendedName>
        <fullName evidence="5">Lipoprotein</fullName>
    </recommendedName>
</protein>
<name>A0A2N9Y1T7_9NEIS</name>
<dbReference type="EMBL" id="MEIV01000075">
    <property type="protein sequence ID" value="PIT60697.1"/>
    <property type="molecule type" value="Genomic_DNA"/>
</dbReference>
<dbReference type="Proteomes" id="UP000231094">
    <property type="component" value="Unassembled WGS sequence"/>
</dbReference>
<dbReference type="PROSITE" id="PS51257">
    <property type="entry name" value="PROKAR_LIPOPROTEIN"/>
    <property type="match status" value="1"/>
</dbReference>
<feature type="chain" id="PRO_5014750896" description="Lipoprotein" evidence="2">
    <location>
        <begin position="26"/>
        <end position="160"/>
    </location>
</feature>
<feature type="signal peptide" evidence="2">
    <location>
        <begin position="1"/>
        <end position="25"/>
    </location>
</feature>
<evidence type="ECO:0000256" key="1">
    <source>
        <dbReference type="SAM" id="MobiDB-lite"/>
    </source>
</evidence>
<organism evidence="3 4">
    <name type="scientific">Snodgrassella alvi</name>
    <dbReference type="NCBI Taxonomy" id="1196083"/>
    <lineage>
        <taxon>Bacteria</taxon>
        <taxon>Pseudomonadati</taxon>
        <taxon>Pseudomonadota</taxon>
        <taxon>Betaproteobacteria</taxon>
        <taxon>Neisseriales</taxon>
        <taxon>Neisseriaceae</taxon>
        <taxon>Snodgrassella</taxon>
    </lineage>
</organism>
<proteinExistence type="predicted"/>
<evidence type="ECO:0008006" key="5">
    <source>
        <dbReference type="Google" id="ProtNLM"/>
    </source>
</evidence>
<comment type="caution">
    <text evidence="3">The sequence shown here is derived from an EMBL/GenBank/DDBJ whole genome shotgun (WGS) entry which is preliminary data.</text>
</comment>
<evidence type="ECO:0000313" key="4">
    <source>
        <dbReference type="Proteomes" id="UP000231094"/>
    </source>
</evidence>
<reference evidence="3 4" key="1">
    <citation type="journal article" date="2017" name="MBio">
        <title>Type VI secretion-mediated competition in the bee gut microbiome.</title>
        <authorList>
            <person name="Steele M.I."/>
            <person name="Kwong W.K."/>
            <person name="Powell J.E."/>
            <person name="Whiteley M."/>
            <person name="Moran N.A."/>
        </authorList>
    </citation>
    <scope>NUCLEOTIDE SEQUENCE [LARGE SCALE GENOMIC DNA]</scope>
    <source>
        <strain evidence="3 4">PEB0171</strain>
    </source>
</reference>
<evidence type="ECO:0000256" key="2">
    <source>
        <dbReference type="SAM" id="SignalP"/>
    </source>
</evidence>
<keyword evidence="2" id="KW-0732">Signal</keyword>
<sequence>MKILKTVAMLSISLMLFGCNNSNPAQSNNNASETAQSESKSEADKSGSNKSDNNELQVYFDEFKKQLPVRVSSNTQLVDVYVEDGIANYKYVVTGNKKELGLSASKKMTTDYLKKIYCSDNDPGVVQLRKSLPKGVNHHYFLNDEELFNVRITASDCETK</sequence>
<feature type="region of interest" description="Disordered" evidence="1">
    <location>
        <begin position="26"/>
        <end position="52"/>
    </location>
</feature>
<accession>A0A2N9Y1T7</accession>
<gene>
    <name evidence="3" type="ORF">BHC47_08105</name>
</gene>
<dbReference type="AlphaFoldDB" id="A0A2N9Y1T7"/>
<evidence type="ECO:0000313" key="3">
    <source>
        <dbReference type="EMBL" id="PIT60697.1"/>
    </source>
</evidence>
<dbReference type="RefSeq" id="WP_100115974.1">
    <property type="nucleotide sequence ID" value="NZ_MEIV01000075.1"/>
</dbReference>